<dbReference type="HOGENOM" id="CLU_2239147_0_0_1"/>
<gene>
    <name evidence="1" type="ORF">CGI_10028585</name>
</gene>
<accession>K1QI89</accession>
<proteinExistence type="predicted"/>
<sequence length="105" mass="12003">MLCYQLTSAIEWEFVMWALAQQQANVVYPTPTDQSLPNVGLALGQRKPLAAERIPWKRKHTDEMMEDPRKDKYLKHSSGYSSYIYNCMDIHKANGKGAVSKTHTS</sequence>
<evidence type="ECO:0000313" key="1">
    <source>
        <dbReference type="EMBL" id="EKC30904.1"/>
    </source>
</evidence>
<reference evidence="1" key="1">
    <citation type="journal article" date="2012" name="Nature">
        <title>The oyster genome reveals stress adaptation and complexity of shell formation.</title>
        <authorList>
            <person name="Zhang G."/>
            <person name="Fang X."/>
            <person name="Guo X."/>
            <person name="Li L."/>
            <person name="Luo R."/>
            <person name="Xu F."/>
            <person name="Yang P."/>
            <person name="Zhang L."/>
            <person name="Wang X."/>
            <person name="Qi H."/>
            <person name="Xiong Z."/>
            <person name="Que H."/>
            <person name="Xie Y."/>
            <person name="Holland P.W."/>
            <person name="Paps J."/>
            <person name="Zhu Y."/>
            <person name="Wu F."/>
            <person name="Chen Y."/>
            <person name="Wang J."/>
            <person name="Peng C."/>
            <person name="Meng J."/>
            <person name="Yang L."/>
            <person name="Liu J."/>
            <person name="Wen B."/>
            <person name="Zhang N."/>
            <person name="Huang Z."/>
            <person name="Zhu Q."/>
            <person name="Feng Y."/>
            <person name="Mount A."/>
            <person name="Hedgecock D."/>
            <person name="Xu Z."/>
            <person name="Liu Y."/>
            <person name="Domazet-Loso T."/>
            <person name="Du Y."/>
            <person name="Sun X."/>
            <person name="Zhang S."/>
            <person name="Liu B."/>
            <person name="Cheng P."/>
            <person name="Jiang X."/>
            <person name="Li J."/>
            <person name="Fan D."/>
            <person name="Wang W."/>
            <person name="Fu W."/>
            <person name="Wang T."/>
            <person name="Wang B."/>
            <person name="Zhang J."/>
            <person name="Peng Z."/>
            <person name="Li Y."/>
            <person name="Li N."/>
            <person name="Wang J."/>
            <person name="Chen M."/>
            <person name="He Y."/>
            <person name="Tan F."/>
            <person name="Song X."/>
            <person name="Zheng Q."/>
            <person name="Huang R."/>
            <person name="Yang H."/>
            <person name="Du X."/>
            <person name="Chen L."/>
            <person name="Yang M."/>
            <person name="Gaffney P.M."/>
            <person name="Wang S."/>
            <person name="Luo L."/>
            <person name="She Z."/>
            <person name="Ming Y."/>
            <person name="Huang W."/>
            <person name="Zhang S."/>
            <person name="Huang B."/>
            <person name="Zhang Y."/>
            <person name="Qu T."/>
            <person name="Ni P."/>
            <person name="Miao G."/>
            <person name="Wang J."/>
            <person name="Wang Q."/>
            <person name="Steinberg C.E."/>
            <person name="Wang H."/>
            <person name="Li N."/>
            <person name="Qian L."/>
            <person name="Zhang G."/>
            <person name="Li Y."/>
            <person name="Yang H."/>
            <person name="Liu X."/>
            <person name="Wang J."/>
            <person name="Yin Y."/>
            <person name="Wang J."/>
        </authorList>
    </citation>
    <scope>NUCLEOTIDE SEQUENCE [LARGE SCALE GENOMIC DNA]</scope>
    <source>
        <strain evidence="1">05x7-T-G4-1.051#20</strain>
    </source>
</reference>
<dbReference type="EMBL" id="JH817484">
    <property type="protein sequence ID" value="EKC30904.1"/>
    <property type="molecule type" value="Genomic_DNA"/>
</dbReference>
<protein>
    <submittedName>
        <fullName evidence="1">Uncharacterized protein</fullName>
    </submittedName>
</protein>
<dbReference type="AlphaFoldDB" id="K1QI89"/>
<organism evidence="1">
    <name type="scientific">Magallana gigas</name>
    <name type="common">Pacific oyster</name>
    <name type="synonym">Crassostrea gigas</name>
    <dbReference type="NCBI Taxonomy" id="29159"/>
    <lineage>
        <taxon>Eukaryota</taxon>
        <taxon>Metazoa</taxon>
        <taxon>Spiralia</taxon>
        <taxon>Lophotrochozoa</taxon>
        <taxon>Mollusca</taxon>
        <taxon>Bivalvia</taxon>
        <taxon>Autobranchia</taxon>
        <taxon>Pteriomorphia</taxon>
        <taxon>Ostreida</taxon>
        <taxon>Ostreoidea</taxon>
        <taxon>Ostreidae</taxon>
        <taxon>Magallana</taxon>
    </lineage>
</organism>
<dbReference type="InParanoid" id="K1QI89"/>
<name>K1QI89_MAGGI</name>